<evidence type="ECO:0000313" key="3">
    <source>
        <dbReference type="Proteomes" id="UP000241690"/>
    </source>
</evidence>
<dbReference type="AlphaFoldDB" id="A0A2T3ZRN1"/>
<feature type="compositionally biased region" description="Polar residues" evidence="1">
    <location>
        <begin position="23"/>
        <end position="33"/>
    </location>
</feature>
<dbReference type="Proteomes" id="UP000241690">
    <property type="component" value="Unassembled WGS sequence"/>
</dbReference>
<dbReference type="GeneID" id="36620560"/>
<keyword evidence="3" id="KW-1185">Reference proteome</keyword>
<gene>
    <name evidence="2" type="ORF">M431DRAFT_11748</name>
</gene>
<evidence type="ECO:0000313" key="2">
    <source>
        <dbReference type="EMBL" id="PTB47428.1"/>
    </source>
</evidence>
<reference evidence="2 3" key="1">
    <citation type="submission" date="2016-07" db="EMBL/GenBank/DDBJ databases">
        <title>Multiple horizontal gene transfer events from other fungi enriched the ability of initially mycotrophic Trichoderma (Ascomycota) to feed on dead plant biomass.</title>
        <authorList>
            <consortium name="DOE Joint Genome Institute"/>
            <person name="Aerts A."/>
            <person name="Atanasova L."/>
            <person name="Chenthamara K."/>
            <person name="Zhang J."/>
            <person name="Grujic M."/>
            <person name="Henrissat B."/>
            <person name="Kuo A."/>
            <person name="Salamov A."/>
            <person name="Lipzen A."/>
            <person name="Labutti K."/>
            <person name="Barry K."/>
            <person name="Miao Y."/>
            <person name="Rahimi M.J."/>
            <person name="Shen Q."/>
            <person name="Grigoriev I.V."/>
            <person name="Kubicek C.P."/>
            <person name="Druzhinina I.S."/>
        </authorList>
    </citation>
    <scope>NUCLEOTIDE SEQUENCE [LARGE SCALE GENOMIC DNA]</scope>
    <source>
        <strain evidence="2 3">CBS 226.95</strain>
    </source>
</reference>
<dbReference type="EMBL" id="KZ679726">
    <property type="protein sequence ID" value="PTB47428.1"/>
    <property type="molecule type" value="Genomic_DNA"/>
</dbReference>
<feature type="compositionally biased region" description="Polar residues" evidence="1">
    <location>
        <begin position="40"/>
        <end position="49"/>
    </location>
</feature>
<organism evidence="2 3">
    <name type="scientific">Trichoderma harzianum CBS 226.95</name>
    <dbReference type="NCBI Taxonomy" id="983964"/>
    <lineage>
        <taxon>Eukaryota</taxon>
        <taxon>Fungi</taxon>
        <taxon>Dikarya</taxon>
        <taxon>Ascomycota</taxon>
        <taxon>Pezizomycotina</taxon>
        <taxon>Sordariomycetes</taxon>
        <taxon>Hypocreomycetidae</taxon>
        <taxon>Hypocreales</taxon>
        <taxon>Hypocreaceae</taxon>
        <taxon>Trichoderma</taxon>
    </lineage>
</organism>
<sequence>MSSRPGSSYNNNSYSDGHLGPTGNKTLRTQQLMSFRVPDNDTNYESKAQSNHDSDIELEDTLAENIANQADYDKLKAEFKALKTQLQDL</sequence>
<proteinExistence type="predicted"/>
<name>A0A2T3ZRN1_TRIHA</name>
<evidence type="ECO:0000256" key="1">
    <source>
        <dbReference type="SAM" id="MobiDB-lite"/>
    </source>
</evidence>
<feature type="region of interest" description="Disordered" evidence="1">
    <location>
        <begin position="1"/>
        <end position="54"/>
    </location>
</feature>
<dbReference type="RefSeq" id="XP_024767105.1">
    <property type="nucleotide sequence ID" value="XM_024912001.1"/>
</dbReference>
<accession>A0A2T3ZRN1</accession>
<protein>
    <submittedName>
        <fullName evidence="2">Uncharacterized protein</fullName>
    </submittedName>
</protein>